<organism evidence="2 3">
    <name type="scientific">Gloeobacter kilaueensis (strain ATCC BAA-2537 / CCAP 1431/1 / ULC 316 / JS1)</name>
    <dbReference type="NCBI Taxonomy" id="1183438"/>
    <lineage>
        <taxon>Bacteria</taxon>
        <taxon>Bacillati</taxon>
        <taxon>Cyanobacteriota</taxon>
        <taxon>Cyanophyceae</taxon>
        <taxon>Gloeobacterales</taxon>
        <taxon>Gloeobacteraceae</taxon>
        <taxon>Gloeobacter</taxon>
    </lineage>
</organism>
<dbReference type="Proteomes" id="UP000017396">
    <property type="component" value="Chromosome"/>
</dbReference>
<dbReference type="eggNOG" id="COG5654">
    <property type="taxonomic scope" value="Bacteria"/>
</dbReference>
<dbReference type="InterPro" id="IPR014914">
    <property type="entry name" value="RES_dom"/>
</dbReference>
<dbReference type="RefSeq" id="WP_023173562.1">
    <property type="nucleotide sequence ID" value="NC_022600.1"/>
</dbReference>
<dbReference type="KEGG" id="glj:GKIL_2169"/>
<evidence type="ECO:0000259" key="1">
    <source>
        <dbReference type="SMART" id="SM00953"/>
    </source>
</evidence>
<evidence type="ECO:0000313" key="3">
    <source>
        <dbReference type="Proteomes" id="UP000017396"/>
    </source>
</evidence>
<dbReference type="Pfam" id="PF08808">
    <property type="entry name" value="RES"/>
    <property type="match status" value="1"/>
</dbReference>
<gene>
    <name evidence="2" type="ORF">GKIL_2169</name>
</gene>
<dbReference type="OrthoDB" id="9789501at2"/>
<feature type="domain" description="RES" evidence="1">
    <location>
        <begin position="28"/>
        <end position="161"/>
    </location>
</feature>
<protein>
    <recommendedName>
        <fullName evidence="1">RES domain-containing protein</fullName>
    </recommendedName>
</protein>
<dbReference type="AlphaFoldDB" id="U5QL77"/>
<dbReference type="PATRIC" id="fig|1183438.3.peg.2131"/>
<accession>U5QL77</accession>
<dbReference type="SMART" id="SM00953">
    <property type="entry name" value="RES"/>
    <property type="match status" value="1"/>
</dbReference>
<dbReference type="EMBL" id="CP003587">
    <property type="protein sequence ID" value="AGY58415.1"/>
    <property type="molecule type" value="Genomic_DNA"/>
</dbReference>
<evidence type="ECO:0000313" key="2">
    <source>
        <dbReference type="EMBL" id="AGY58415.1"/>
    </source>
</evidence>
<proteinExistence type="predicted"/>
<name>U5QL77_GLOK1</name>
<sequence length="178" mass="20250">MSENSSITARRYTGLCWRILAPKWSYDPLSGAGAARFGGRWNPQGVPALYTSEQIDTAFAEYQQDLLVRPGTFCAYRLDLEGIVDFCDPAVREAAEITEATLLSPWKEIWLVQRRRPPTWEATQKLLQFGFSGVRVPSARQQGGVNLVLWHWNNTPVRTVEVLDPRADLPRDQRSWNS</sequence>
<reference evidence="2 3" key="1">
    <citation type="journal article" date="2013" name="PLoS ONE">
        <title>Cultivation and Complete Genome Sequencing of Gloeobacter kilaueensis sp. nov., from a Lava Cave in Kilauea Caldera, Hawai'i.</title>
        <authorList>
            <person name="Saw J.H."/>
            <person name="Schatz M."/>
            <person name="Brown M.V."/>
            <person name="Kunkel D.D."/>
            <person name="Foster J.S."/>
            <person name="Shick H."/>
            <person name="Christensen S."/>
            <person name="Hou S."/>
            <person name="Wan X."/>
            <person name="Donachie S.P."/>
        </authorList>
    </citation>
    <scope>NUCLEOTIDE SEQUENCE [LARGE SCALE GENOMIC DNA]</scope>
    <source>
        <strain evidence="3">JS</strain>
    </source>
</reference>
<dbReference type="STRING" id="1183438.GKIL_2169"/>
<keyword evidence="3" id="KW-1185">Reference proteome</keyword>
<dbReference type="HOGENOM" id="CLU_124383_1_0_3"/>